<dbReference type="PANTHER" id="PTHR46720">
    <property type="entry name" value="HYDROXYLASE, PUTATIVE (AFU_ORTHOLOGUE AFUA_3G01460)-RELATED"/>
    <property type="match status" value="1"/>
</dbReference>
<dbReference type="InterPro" id="IPR051104">
    <property type="entry name" value="FAD_monoxygenase"/>
</dbReference>
<dbReference type="EMBL" id="VDMD01000080">
    <property type="protein sequence ID" value="TRM56097.1"/>
    <property type="molecule type" value="Genomic_DNA"/>
</dbReference>
<sequence length="451" mass="49222">MTVPIPEASLRIAVVGAGPGGLAAIINLLRLPFVNLSVFDQATKLREVGAGISINQNTWRHLQLLGAAEEIEGYTQRGDGTKIDGEQRNGRTGELLARKYQSVDPNAPPRSRIERYKLQDALLSQVPRDLIQLSKKLTKLSETPAGVKLDFADGTSAGPFDLVVGADGIRSVVRQHAFPEHKLSYTGKVAYRTLIPQSAVAHIKGIPPASTFWHTTKTHVYTDLLDNGLFEIATRALVPEDEGAKVSWGQKVSKEQVIPHYDNYCETIRQIIAAPDEWLEFALFGGPQLESVIHGDRIALLGDASHPLSGAFGSGAAFAFEDAYVLAQALSYTHSRGDDLSEALRLYDEVRSPHYKNLYAVLNGFADNVKEVEAAYSTADVSDEDTIIAETTKRNWSGAHGWIYTYDVTNVWADRVKLEDAVRKLASVSVQDEVYDSGKQQAPVSVVAAVA</sequence>
<keyword evidence="3" id="KW-0560">Oxidoreductase</keyword>
<dbReference type="GO" id="GO:0016491">
    <property type="term" value="F:oxidoreductase activity"/>
    <property type="evidence" value="ECO:0007669"/>
    <property type="project" value="UniProtKB-KW"/>
</dbReference>
<dbReference type="PANTHER" id="PTHR46720:SF3">
    <property type="entry name" value="FAD-BINDING DOMAIN-CONTAINING PROTEIN-RELATED"/>
    <property type="match status" value="1"/>
</dbReference>
<evidence type="ECO:0000313" key="6">
    <source>
        <dbReference type="Proteomes" id="UP000320762"/>
    </source>
</evidence>
<dbReference type="GO" id="GO:0071949">
    <property type="term" value="F:FAD binding"/>
    <property type="evidence" value="ECO:0007669"/>
    <property type="project" value="InterPro"/>
</dbReference>
<gene>
    <name evidence="5" type="ORF">BD626DRAFT_621173</name>
</gene>
<dbReference type="PRINTS" id="PR00420">
    <property type="entry name" value="RNGMNOXGNASE"/>
</dbReference>
<dbReference type="Proteomes" id="UP000320762">
    <property type="component" value="Unassembled WGS sequence"/>
</dbReference>
<keyword evidence="2" id="KW-0274">FAD</keyword>
<dbReference type="STRING" id="97359.A0A550BU82"/>
<dbReference type="InterPro" id="IPR036188">
    <property type="entry name" value="FAD/NAD-bd_sf"/>
</dbReference>
<reference evidence="5 6" key="1">
    <citation type="journal article" date="2019" name="New Phytol.">
        <title>Comparative genomics reveals unique wood-decay strategies and fruiting body development in the Schizophyllaceae.</title>
        <authorList>
            <person name="Almasi E."/>
            <person name="Sahu N."/>
            <person name="Krizsan K."/>
            <person name="Balint B."/>
            <person name="Kovacs G.M."/>
            <person name="Kiss B."/>
            <person name="Cseklye J."/>
            <person name="Drula E."/>
            <person name="Henrissat B."/>
            <person name="Nagy I."/>
            <person name="Chovatia M."/>
            <person name="Adam C."/>
            <person name="LaButti K."/>
            <person name="Lipzen A."/>
            <person name="Riley R."/>
            <person name="Grigoriev I.V."/>
            <person name="Nagy L.G."/>
        </authorList>
    </citation>
    <scope>NUCLEOTIDE SEQUENCE [LARGE SCALE GENOMIC DNA]</scope>
    <source>
        <strain evidence="5 6">NL-1724</strain>
    </source>
</reference>
<evidence type="ECO:0000313" key="5">
    <source>
        <dbReference type="EMBL" id="TRM56097.1"/>
    </source>
</evidence>
<dbReference type="AlphaFoldDB" id="A0A550BU82"/>
<evidence type="ECO:0000256" key="1">
    <source>
        <dbReference type="ARBA" id="ARBA00022630"/>
    </source>
</evidence>
<organism evidence="5 6">
    <name type="scientific">Schizophyllum amplum</name>
    <dbReference type="NCBI Taxonomy" id="97359"/>
    <lineage>
        <taxon>Eukaryota</taxon>
        <taxon>Fungi</taxon>
        <taxon>Dikarya</taxon>
        <taxon>Basidiomycota</taxon>
        <taxon>Agaricomycotina</taxon>
        <taxon>Agaricomycetes</taxon>
        <taxon>Agaricomycetidae</taxon>
        <taxon>Agaricales</taxon>
        <taxon>Schizophyllaceae</taxon>
        <taxon>Schizophyllum</taxon>
    </lineage>
</organism>
<evidence type="ECO:0000259" key="4">
    <source>
        <dbReference type="Pfam" id="PF01494"/>
    </source>
</evidence>
<evidence type="ECO:0000256" key="2">
    <source>
        <dbReference type="ARBA" id="ARBA00022827"/>
    </source>
</evidence>
<dbReference type="Pfam" id="PF01494">
    <property type="entry name" value="FAD_binding_3"/>
    <property type="match status" value="1"/>
</dbReference>
<name>A0A550BU82_9AGAR</name>
<feature type="domain" description="FAD-binding" evidence="4">
    <location>
        <begin position="12"/>
        <end position="358"/>
    </location>
</feature>
<keyword evidence="6" id="KW-1185">Reference proteome</keyword>
<dbReference type="SUPFAM" id="SSF51905">
    <property type="entry name" value="FAD/NAD(P)-binding domain"/>
    <property type="match status" value="1"/>
</dbReference>
<dbReference type="OrthoDB" id="417877at2759"/>
<dbReference type="Gene3D" id="3.50.50.60">
    <property type="entry name" value="FAD/NAD(P)-binding domain"/>
    <property type="match status" value="1"/>
</dbReference>
<comment type="caution">
    <text evidence="5">The sequence shown here is derived from an EMBL/GenBank/DDBJ whole genome shotgun (WGS) entry which is preliminary data.</text>
</comment>
<proteinExistence type="predicted"/>
<protein>
    <recommendedName>
        <fullName evidence="4">FAD-binding domain-containing protein</fullName>
    </recommendedName>
</protein>
<evidence type="ECO:0000256" key="3">
    <source>
        <dbReference type="ARBA" id="ARBA00023002"/>
    </source>
</evidence>
<accession>A0A550BU82</accession>
<keyword evidence="1" id="KW-0285">Flavoprotein</keyword>
<dbReference type="GO" id="GO:0044550">
    <property type="term" value="P:secondary metabolite biosynthetic process"/>
    <property type="evidence" value="ECO:0007669"/>
    <property type="project" value="TreeGrafter"/>
</dbReference>
<dbReference type="InterPro" id="IPR002938">
    <property type="entry name" value="FAD-bd"/>
</dbReference>